<dbReference type="PANTHER" id="PTHR11092:SF0">
    <property type="entry name" value="EPIMERASE FAMILY PROTEIN SDR39U1"/>
    <property type="match status" value="1"/>
</dbReference>
<dbReference type="RefSeq" id="WP_134510487.1">
    <property type="nucleotide sequence ID" value="NZ_SOFM01000044.1"/>
</dbReference>
<evidence type="ECO:0000256" key="1">
    <source>
        <dbReference type="ARBA" id="ARBA00009353"/>
    </source>
</evidence>
<dbReference type="InterPro" id="IPR010099">
    <property type="entry name" value="SDR39U1"/>
</dbReference>
<comment type="caution">
    <text evidence="4">The sequence shown here is derived from an EMBL/GenBank/DDBJ whole genome shotgun (WGS) entry which is preliminary data.</text>
</comment>
<protein>
    <submittedName>
        <fullName evidence="4">TIGR01777 family protein</fullName>
    </submittedName>
</protein>
<comment type="similarity">
    <text evidence="1">Belongs to the NAD(P)-dependent epimerase/dehydratase family. SDR39U1 subfamily.</text>
</comment>
<dbReference type="InterPro" id="IPR036291">
    <property type="entry name" value="NAD(P)-bd_dom_sf"/>
</dbReference>
<dbReference type="InterPro" id="IPR013549">
    <property type="entry name" value="DUF1731"/>
</dbReference>
<accession>A0A4R8W6W4</accession>
<dbReference type="Proteomes" id="UP000297643">
    <property type="component" value="Unassembled WGS sequence"/>
</dbReference>
<evidence type="ECO:0000313" key="4">
    <source>
        <dbReference type="EMBL" id="TFC00866.1"/>
    </source>
</evidence>
<evidence type="ECO:0000313" key="5">
    <source>
        <dbReference type="Proteomes" id="UP000297643"/>
    </source>
</evidence>
<dbReference type="NCBIfam" id="TIGR01777">
    <property type="entry name" value="yfcH"/>
    <property type="match status" value="1"/>
</dbReference>
<dbReference type="AlphaFoldDB" id="A0A4R8W6W4"/>
<reference evidence="4 5" key="1">
    <citation type="submission" date="2019-03" db="EMBL/GenBank/DDBJ databases">
        <title>Genomics of glacier-inhabiting Cryobacterium strains.</title>
        <authorList>
            <person name="Liu Q."/>
            <person name="Xin Y.-H."/>
        </authorList>
    </citation>
    <scope>NUCLEOTIDE SEQUENCE [LARGE SCALE GENOMIC DNA]</scope>
    <source>
        <strain evidence="4 5">RHLT2-21</strain>
    </source>
</reference>
<dbReference type="EMBL" id="SOFM01000044">
    <property type="protein sequence ID" value="TFC00866.1"/>
    <property type="molecule type" value="Genomic_DNA"/>
</dbReference>
<dbReference type="Gene3D" id="3.40.50.720">
    <property type="entry name" value="NAD(P)-binding Rossmann-like Domain"/>
    <property type="match status" value="1"/>
</dbReference>
<evidence type="ECO:0000259" key="3">
    <source>
        <dbReference type="Pfam" id="PF08338"/>
    </source>
</evidence>
<evidence type="ECO:0000259" key="2">
    <source>
        <dbReference type="Pfam" id="PF01370"/>
    </source>
</evidence>
<dbReference type="Pfam" id="PF01370">
    <property type="entry name" value="Epimerase"/>
    <property type="match status" value="1"/>
</dbReference>
<proteinExistence type="inferred from homology"/>
<sequence>MRVLVSGASGLIGTEVCRQLGAAGHTVARLVRRDPRTPNEFRWNPAALTLDEAALGQVDAVINLSGASLARLPWTPGYRRQILESRVQATRTLTDAMRRSAHPPAVLLNASAVGIYGDRPGEVLTEQSAPGTDFLAGVVAAWEAEAARAPEQTRVVTFRTGLVIARGGALRPLLPLVRLGVAGPLGRGTAHWPWISLHDEAAAIVHLLGSALSGPVNLVGPTPASSNDVIKAVATALHRPFRIPVPELVLTVALQDAARALLLADQQVDSTLLQNDGFVFSQRTAAEAVDWMLAQP</sequence>
<keyword evidence="5" id="KW-1185">Reference proteome</keyword>
<dbReference type="InterPro" id="IPR001509">
    <property type="entry name" value="Epimerase_deHydtase"/>
</dbReference>
<dbReference type="PANTHER" id="PTHR11092">
    <property type="entry name" value="SUGAR NUCLEOTIDE EPIMERASE RELATED"/>
    <property type="match status" value="1"/>
</dbReference>
<name>A0A4R8W6W4_9MICO</name>
<dbReference type="SUPFAM" id="SSF51735">
    <property type="entry name" value="NAD(P)-binding Rossmann-fold domains"/>
    <property type="match status" value="1"/>
</dbReference>
<dbReference type="Pfam" id="PF08338">
    <property type="entry name" value="DUF1731"/>
    <property type="match status" value="1"/>
</dbReference>
<gene>
    <name evidence="4" type="ORF">E3O32_14265</name>
</gene>
<feature type="domain" description="NAD-dependent epimerase/dehydratase" evidence="2">
    <location>
        <begin position="3"/>
        <end position="210"/>
    </location>
</feature>
<feature type="domain" description="DUF1731" evidence="3">
    <location>
        <begin position="245"/>
        <end position="291"/>
    </location>
</feature>
<organism evidence="4 5">
    <name type="scientific">Cryobacterium mannosilyticum</name>
    <dbReference type="NCBI Taxonomy" id="1259190"/>
    <lineage>
        <taxon>Bacteria</taxon>
        <taxon>Bacillati</taxon>
        <taxon>Actinomycetota</taxon>
        <taxon>Actinomycetes</taxon>
        <taxon>Micrococcales</taxon>
        <taxon>Microbacteriaceae</taxon>
        <taxon>Cryobacterium</taxon>
    </lineage>
</organism>